<evidence type="ECO:0008006" key="3">
    <source>
        <dbReference type="Google" id="ProtNLM"/>
    </source>
</evidence>
<gene>
    <name evidence="1" type="ORF">SAMN05216464_11791</name>
</gene>
<name>A0A1G7KVF9_9SPHI</name>
<dbReference type="OrthoDB" id="798795at2"/>
<reference evidence="1 2" key="1">
    <citation type="submission" date="2016-10" db="EMBL/GenBank/DDBJ databases">
        <authorList>
            <person name="de Groot N.N."/>
        </authorList>
    </citation>
    <scope>NUCLEOTIDE SEQUENCE [LARGE SCALE GENOMIC DNA]</scope>
    <source>
        <strain evidence="1 2">47C3B</strain>
    </source>
</reference>
<dbReference type="RefSeq" id="WP_091155187.1">
    <property type="nucleotide sequence ID" value="NZ_FNAI01000017.1"/>
</dbReference>
<evidence type="ECO:0000313" key="2">
    <source>
        <dbReference type="Proteomes" id="UP000199072"/>
    </source>
</evidence>
<dbReference type="AlphaFoldDB" id="A0A1G7KVF9"/>
<evidence type="ECO:0000313" key="1">
    <source>
        <dbReference type="EMBL" id="SDF40900.1"/>
    </source>
</evidence>
<proteinExistence type="predicted"/>
<keyword evidence="2" id="KW-1185">Reference proteome</keyword>
<organism evidence="1 2">
    <name type="scientific">Mucilaginibacter pineti</name>
    <dbReference type="NCBI Taxonomy" id="1391627"/>
    <lineage>
        <taxon>Bacteria</taxon>
        <taxon>Pseudomonadati</taxon>
        <taxon>Bacteroidota</taxon>
        <taxon>Sphingobacteriia</taxon>
        <taxon>Sphingobacteriales</taxon>
        <taxon>Sphingobacteriaceae</taxon>
        <taxon>Mucilaginibacter</taxon>
    </lineage>
</organism>
<accession>A0A1G7KVF9</accession>
<dbReference type="Proteomes" id="UP000199072">
    <property type="component" value="Unassembled WGS sequence"/>
</dbReference>
<dbReference type="STRING" id="1391627.SAMN05216464_11791"/>
<dbReference type="EMBL" id="FNAI01000017">
    <property type="protein sequence ID" value="SDF40900.1"/>
    <property type="molecule type" value="Genomic_DNA"/>
</dbReference>
<sequence>MGFIKTLAIGAAVAYGINYITKKRPEDGKSIIDDLTENGPEWMDRAKKYGELTLEQIAVRAQNYRDNNRY</sequence>
<protein>
    <recommendedName>
        <fullName evidence="3">YtxH-like protein</fullName>
    </recommendedName>
</protein>